<evidence type="ECO:0000256" key="5">
    <source>
        <dbReference type="ARBA" id="ARBA00023163"/>
    </source>
</evidence>
<reference evidence="8 9" key="1">
    <citation type="journal article" date="2011" name="Proc. Natl. Acad. Sci. U.S.A.">
        <title>Evolutionary erosion of yeast sex chromosomes by mating-type switching accidents.</title>
        <authorList>
            <person name="Gordon J.L."/>
            <person name="Armisen D."/>
            <person name="Proux-Wera E."/>
            <person name="Oheigeartaigh S.S."/>
            <person name="Byrne K.P."/>
            <person name="Wolfe K.H."/>
        </authorList>
    </citation>
    <scope>NUCLEOTIDE SEQUENCE [LARGE SCALE GENOMIC DNA]</scope>
    <source>
        <strain evidence="9">ATCC 34711 / CBS 6284 / DSM 70876 / NBRC 10599 / NRRL Y-10934 / UCD 77-7</strain>
    </source>
</reference>
<dbReference type="InterPro" id="IPR013088">
    <property type="entry name" value="Znf_NHR/GATA"/>
</dbReference>
<protein>
    <recommendedName>
        <fullName evidence="7">GATA-type domain-containing protein</fullName>
    </recommendedName>
</protein>
<evidence type="ECO:0000256" key="2">
    <source>
        <dbReference type="ARBA" id="ARBA00022771"/>
    </source>
</evidence>
<dbReference type="GO" id="GO:0006355">
    <property type="term" value="P:regulation of DNA-templated transcription"/>
    <property type="evidence" value="ECO:0007669"/>
    <property type="project" value="InterPro"/>
</dbReference>
<keyword evidence="4" id="KW-0805">Transcription regulation</keyword>
<proteinExistence type="predicted"/>
<dbReference type="SMART" id="SM00401">
    <property type="entry name" value="ZnF_GATA"/>
    <property type="match status" value="1"/>
</dbReference>
<keyword evidence="5" id="KW-0804">Transcription</keyword>
<dbReference type="AlphaFoldDB" id="I2GWL5"/>
<evidence type="ECO:0000256" key="6">
    <source>
        <dbReference type="PROSITE-ProRule" id="PRU00094"/>
    </source>
</evidence>
<dbReference type="KEGG" id="tbl:TBLA_0A07280"/>
<evidence type="ECO:0000256" key="3">
    <source>
        <dbReference type="ARBA" id="ARBA00022833"/>
    </source>
</evidence>
<name>I2GWL5_HENB6</name>
<dbReference type="EMBL" id="HE806316">
    <property type="protein sequence ID" value="CCH58517.1"/>
    <property type="molecule type" value="Genomic_DNA"/>
</dbReference>
<dbReference type="eggNOG" id="KOG1601">
    <property type="taxonomic scope" value="Eukaryota"/>
</dbReference>
<gene>
    <name evidence="8" type="primary">TBLA0A07280</name>
    <name evidence="8" type="ORF">TBLA_0A07280</name>
</gene>
<evidence type="ECO:0000259" key="7">
    <source>
        <dbReference type="PROSITE" id="PS50114"/>
    </source>
</evidence>
<organism evidence="8 9">
    <name type="scientific">Henningerozyma blattae (strain ATCC 34711 / CBS 6284 / DSM 70876 / NBRC 10599 / NRRL Y-10934 / UCD 77-7)</name>
    <name type="common">Yeast</name>
    <name type="synonym">Tetrapisispora blattae</name>
    <dbReference type="NCBI Taxonomy" id="1071380"/>
    <lineage>
        <taxon>Eukaryota</taxon>
        <taxon>Fungi</taxon>
        <taxon>Dikarya</taxon>
        <taxon>Ascomycota</taxon>
        <taxon>Saccharomycotina</taxon>
        <taxon>Saccharomycetes</taxon>
        <taxon>Saccharomycetales</taxon>
        <taxon>Saccharomycetaceae</taxon>
        <taxon>Henningerozyma</taxon>
    </lineage>
</organism>
<dbReference type="RefSeq" id="XP_004178036.1">
    <property type="nucleotide sequence ID" value="XM_004177988.1"/>
</dbReference>
<dbReference type="Proteomes" id="UP000002866">
    <property type="component" value="Chromosome 1"/>
</dbReference>
<dbReference type="InParanoid" id="I2GWL5"/>
<feature type="domain" description="GATA-type" evidence="7">
    <location>
        <begin position="102"/>
        <end position="132"/>
    </location>
</feature>
<accession>I2GWL5</accession>
<dbReference type="CDD" id="cd00202">
    <property type="entry name" value="ZnF_GATA"/>
    <property type="match status" value="1"/>
</dbReference>
<evidence type="ECO:0000256" key="4">
    <source>
        <dbReference type="ARBA" id="ARBA00023015"/>
    </source>
</evidence>
<dbReference type="GO" id="GO:0008270">
    <property type="term" value="F:zinc ion binding"/>
    <property type="evidence" value="ECO:0007669"/>
    <property type="project" value="UniProtKB-KW"/>
</dbReference>
<keyword evidence="2 6" id="KW-0863">Zinc-finger</keyword>
<evidence type="ECO:0000313" key="8">
    <source>
        <dbReference type="EMBL" id="CCH58517.1"/>
    </source>
</evidence>
<dbReference type="HOGENOM" id="CLU_1563926_0_0_1"/>
<dbReference type="PANTHER" id="PTHR47172">
    <property type="entry name" value="OS01G0976800 PROTEIN"/>
    <property type="match status" value="1"/>
</dbReference>
<keyword evidence="9" id="KW-1185">Reference proteome</keyword>
<keyword evidence="1" id="KW-0479">Metal-binding</keyword>
<dbReference type="InterPro" id="IPR000679">
    <property type="entry name" value="Znf_GATA"/>
</dbReference>
<dbReference type="PANTHER" id="PTHR47172:SF24">
    <property type="entry name" value="GATA ZINC FINGER DOMAIN-CONTAINING PROTEIN 14-RELATED"/>
    <property type="match status" value="1"/>
</dbReference>
<keyword evidence="3" id="KW-0862">Zinc</keyword>
<evidence type="ECO:0000313" key="9">
    <source>
        <dbReference type="Proteomes" id="UP000002866"/>
    </source>
</evidence>
<dbReference type="SUPFAM" id="SSF57716">
    <property type="entry name" value="Glucocorticoid receptor-like (DNA-binding domain)"/>
    <property type="match status" value="1"/>
</dbReference>
<dbReference type="Pfam" id="PF00320">
    <property type="entry name" value="GATA"/>
    <property type="match status" value="1"/>
</dbReference>
<dbReference type="OrthoDB" id="2162994at2759"/>
<dbReference type="PROSITE" id="PS50114">
    <property type="entry name" value="GATA_ZN_FINGER_2"/>
    <property type="match status" value="1"/>
</dbReference>
<dbReference type="GO" id="GO:0043565">
    <property type="term" value="F:sequence-specific DNA binding"/>
    <property type="evidence" value="ECO:0007669"/>
    <property type="project" value="InterPro"/>
</dbReference>
<dbReference type="Gene3D" id="3.30.50.10">
    <property type="entry name" value="Erythroid Transcription Factor GATA-1, subunit A"/>
    <property type="match status" value="1"/>
</dbReference>
<evidence type="ECO:0000256" key="1">
    <source>
        <dbReference type="ARBA" id="ARBA00022723"/>
    </source>
</evidence>
<dbReference type="GeneID" id="14493202"/>
<sequence>MTSQIKSRLDILINVMMADPVFNPPSQEETETKIGNGKKVEVITAATKNSINKVKKPNCIRKKRTLNKSAEYVNFTIGQESFVSLGPKRSTSGKNLNKFGYCTRCGIKSSPEWRKNPQGETSLCNACGLNLKKLTKAYSENGVRYFLKTYDKPFKRSIPSIEELERTLNEE</sequence>